<proteinExistence type="predicted"/>
<organism evidence="1 2">
    <name type="scientific">Aquilegia coerulea</name>
    <name type="common">Rocky mountain columbine</name>
    <dbReference type="NCBI Taxonomy" id="218851"/>
    <lineage>
        <taxon>Eukaryota</taxon>
        <taxon>Viridiplantae</taxon>
        <taxon>Streptophyta</taxon>
        <taxon>Embryophyta</taxon>
        <taxon>Tracheophyta</taxon>
        <taxon>Spermatophyta</taxon>
        <taxon>Magnoliopsida</taxon>
        <taxon>Ranunculales</taxon>
        <taxon>Ranunculaceae</taxon>
        <taxon>Thalictroideae</taxon>
        <taxon>Aquilegia</taxon>
    </lineage>
</organism>
<sequence>MECKVRIIVLAIAIHINLYLKEIDKCFIICNTPLDKTHTISQRLRRKKEKEKKNENCFLYSMDGIVDGVSQAVEDVVDGGSQAGNQLLEETKGKQSIVEVITYFYGSSSTGDSSREYNVIKRCPMKERTNMEENDCTTNVHPVSDSHYDTILEDEIHIPIDQVENIPKERHYLGKMDVICPSCSAYHWLDERLTKSTKKKSFFGMCCLQGKITLPLLTPLPSVIKLLYEGKNSLARSFRKDIRSYNAANAFSSLGVSMDKRILKGRGPTSFTIHGQLSHQIGSLLPE</sequence>
<evidence type="ECO:0008006" key="3">
    <source>
        <dbReference type="Google" id="ProtNLM"/>
    </source>
</evidence>
<dbReference type="OrthoDB" id="1722452at2759"/>
<dbReference type="AlphaFoldDB" id="A0A2G5EI09"/>
<evidence type="ECO:0000313" key="1">
    <source>
        <dbReference type="EMBL" id="PIA55415.1"/>
    </source>
</evidence>
<accession>A0A2G5EI09</accession>
<dbReference type="EMBL" id="KZ305024">
    <property type="protein sequence ID" value="PIA55415.1"/>
    <property type="molecule type" value="Genomic_DNA"/>
</dbReference>
<evidence type="ECO:0000313" key="2">
    <source>
        <dbReference type="Proteomes" id="UP000230069"/>
    </source>
</evidence>
<dbReference type="STRING" id="218851.A0A2G5EI09"/>
<name>A0A2G5EI09_AQUCA</name>
<reference evidence="1 2" key="1">
    <citation type="submission" date="2017-09" db="EMBL/GenBank/DDBJ databases">
        <title>WGS assembly of Aquilegia coerulea Goldsmith.</title>
        <authorList>
            <person name="Hodges S."/>
            <person name="Kramer E."/>
            <person name="Nordborg M."/>
            <person name="Tomkins J."/>
            <person name="Borevitz J."/>
            <person name="Derieg N."/>
            <person name="Yan J."/>
            <person name="Mihaltcheva S."/>
            <person name="Hayes R.D."/>
            <person name="Rokhsar D."/>
        </authorList>
    </citation>
    <scope>NUCLEOTIDE SEQUENCE [LARGE SCALE GENOMIC DNA]</scope>
    <source>
        <strain evidence="2">cv. Goldsmith</strain>
    </source>
</reference>
<dbReference type="Proteomes" id="UP000230069">
    <property type="component" value="Unassembled WGS sequence"/>
</dbReference>
<gene>
    <name evidence="1" type="ORF">AQUCO_00700005v1</name>
</gene>
<dbReference type="InParanoid" id="A0A2G5EI09"/>
<keyword evidence="2" id="KW-1185">Reference proteome</keyword>
<dbReference type="PANTHER" id="PTHR45786">
    <property type="entry name" value="DNA BINDING PROTEIN-LIKE"/>
    <property type="match status" value="1"/>
</dbReference>
<protein>
    <recommendedName>
        <fullName evidence="3">Helitron helicase-like domain-containing protein</fullName>
    </recommendedName>
</protein>
<dbReference type="PANTHER" id="PTHR45786:SF74">
    <property type="entry name" value="ATP-DEPENDENT DNA HELICASE"/>
    <property type="match status" value="1"/>
</dbReference>